<protein>
    <submittedName>
        <fullName evidence="2">Uncharacterized protein</fullName>
    </submittedName>
</protein>
<dbReference type="InterPro" id="IPR017850">
    <property type="entry name" value="Alkaline_phosphatase_core_sf"/>
</dbReference>
<name>A0A2T9YCX7_9FUNG</name>
<dbReference type="GO" id="GO:0009141">
    <property type="term" value="P:nucleoside triphosphate metabolic process"/>
    <property type="evidence" value="ECO:0007669"/>
    <property type="project" value="TreeGrafter"/>
</dbReference>
<gene>
    <name evidence="2" type="ORF">BB561_004971</name>
</gene>
<dbReference type="SUPFAM" id="SSF53649">
    <property type="entry name" value="Alkaline phosphatase-like"/>
    <property type="match status" value="1"/>
</dbReference>
<accession>A0A2T9YCX7</accession>
<dbReference type="CDD" id="cd16018">
    <property type="entry name" value="Enpp"/>
    <property type="match status" value="1"/>
</dbReference>
<keyword evidence="1" id="KW-1133">Transmembrane helix</keyword>
<dbReference type="Proteomes" id="UP000245383">
    <property type="component" value="Unassembled WGS sequence"/>
</dbReference>
<dbReference type="OrthoDB" id="415411at2759"/>
<evidence type="ECO:0000313" key="2">
    <source>
        <dbReference type="EMBL" id="PVU90192.1"/>
    </source>
</evidence>
<comment type="caution">
    <text evidence="2">The sequence shown here is derived from an EMBL/GenBank/DDBJ whole genome shotgun (WGS) entry which is preliminary data.</text>
</comment>
<organism evidence="2 3">
    <name type="scientific">Smittium simulii</name>
    <dbReference type="NCBI Taxonomy" id="133385"/>
    <lineage>
        <taxon>Eukaryota</taxon>
        <taxon>Fungi</taxon>
        <taxon>Fungi incertae sedis</taxon>
        <taxon>Zoopagomycota</taxon>
        <taxon>Kickxellomycotina</taxon>
        <taxon>Harpellomycetes</taxon>
        <taxon>Harpellales</taxon>
        <taxon>Legeriomycetaceae</taxon>
        <taxon>Smittium</taxon>
    </lineage>
</organism>
<sequence length="520" mass="58963">MSEKHLSNGRDTIMPQKSAYRSVFRHLKLSKSFLCIVFAIASGISYFLVQHLPTYIGLLSNNDDCISKTLILISLDGFRAEYLDRGIATNLRSLGNSGVSLDMFPSFPSVTFPNHYSLATGLYVESHGIVGNVFYDPKLNDTFVYTDPKKSWDSKWWGGEPIWVTAEKEMLKTAIYMWPGSTSVIKDTVPTYLIPFQNNVDPNIKFNKLIEWLQLPSHKRPQLLATYIPEIDQVGHKFGPNSKEVEQSIMMVDEALGNFMSKLCKLNLYNKVNIVVVSDHGMAPSVVPKYVYYLEDLLLQAGISEKDQLNLVCAISLYPLGGVRLCDESKADYVYNGLKSIENTKAWKVFKRADIPKKYNYSKNLRIPTLLIETTGPYIIEMKNKIFNKYEDTHMYESGSSIQTVGVHGYDNFSKNMRAIFLARGPNFPKKPYYKDRLSFSFMENVLNRIKGLFGYTSEESIPYIPINHNTQDLKEGPKTNRILPKIIINNVDVYGIIAKVFGLIPAPNNGTLSIINQIV</sequence>
<dbReference type="Pfam" id="PF01663">
    <property type="entry name" value="Phosphodiest"/>
    <property type="match status" value="1"/>
</dbReference>
<dbReference type="GO" id="GO:0017111">
    <property type="term" value="F:ribonucleoside triphosphate phosphatase activity"/>
    <property type="evidence" value="ECO:0007669"/>
    <property type="project" value="TreeGrafter"/>
</dbReference>
<dbReference type="AlphaFoldDB" id="A0A2T9YCX7"/>
<dbReference type="InterPro" id="IPR002591">
    <property type="entry name" value="Phosphodiest/P_Trfase"/>
</dbReference>
<feature type="transmembrane region" description="Helical" evidence="1">
    <location>
        <begin position="29"/>
        <end position="49"/>
    </location>
</feature>
<dbReference type="STRING" id="133385.A0A2T9YCX7"/>
<evidence type="ECO:0000313" key="3">
    <source>
        <dbReference type="Proteomes" id="UP000245383"/>
    </source>
</evidence>
<evidence type="ECO:0000256" key="1">
    <source>
        <dbReference type="SAM" id="Phobius"/>
    </source>
</evidence>
<dbReference type="PANTHER" id="PTHR10151:SF120">
    <property type="entry name" value="BIS(5'-ADENOSYL)-TRIPHOSPHATASE"/>
    <property type="match status" value="1"/>
</dbReference>
<dbReference type="PANTHER" id="PTHR10151">
    <property type="entry name" value="ECTONUCLEOTIDE PYROPHOSPHATASE/PHOSPHODIESTERASE"/>
    <property type="match status" value="1"/>
</dbReference>
<reference evidence="2 3" key="1">
    <citation type="journal article" date="2018" name="MBio">
        <title>Comparative Genomics Reveals the Core Gene Toolbox for the Fungus-Insect Symbiosis.</title>
        <authorList>
            <person name="Wang Y."/>
            <person name="Stata M."/>
            <person name="Wang W."/>
            <person name="Stajich J.E."/>
            <person name="White M.M."/>
            <person name="Moncalvo J.M."/>
        </authorList>
    </citation>
    <scope>NUCLEOTIDE SEQUENCE [LARGE SCALE GENOMIC DNA]</scope>
    <source>
        <strain evidence="2 3">SWE-8-4</strain>
    </source>
</reference>
<keyword evidence="1" id="KW-0812">Transmembrane</keyword>
<keyword evidence="1" id="KW-0472">Membrane</keyword>
<dbReference type="EMBL" id="MBFR01000269">
    <property type="protein sequence ID" value="PVU90192.1"/>
    <property type="molecule type" value="Genomic_DNA"/>
</dbReference>
<keyword evidence="3" id="KW-1185">Reference proteome</keyword>
<dbReference type="Gene3D" id="3.40.720.10">
    <property type="entry name" value="Alkaline Phosphatase, subunit A"/>
    <property type="match status" value="1"/>
</dbReference>
<dbReference type="GO" id="GO:0047429">
    <property type="term" value="F:nucleoside triphosphate diphosphatase activity"/>
    <property type="evidence" value="ECO:0007669"/>
    <property type="project" value="TreeGrafter"/>
</dbReference>
<proteinExistence type="predicted"/>